<dbReference type="PROSITE" id="PS50072">
    <property type="entry name" value="CSA_PPIASE_2"/>
    <property type="match status" value="1"/>
</dbReference>
<comment type="function">
    <text evidence="4">PPIases accelerate the folding of proteins. It catalyzes the cis-trans isomerization of proline imidic peptide bonds in oligopeptides.</text>
</comment>
<evidence type="ECO:0000259" key="5">
    <source>
        <dbReference type="PROSITE" id="PS50072"/>
    </source>
</evidence>
<dbReference type="PROSITE" id="PS00170">
    <property type="entry name" value="CSA_PPIASE_1"/>
    <property type="match status" value="1"/>
</dbReference>
<evidence type="ECO:0000256" key="3">
    <source>
        <dbReference type="ARBA" id="ARBA00023235"/>
    </source>
</evidence>
<evidence type="ECO:0000313" key="7">
    <source>
        <dbReference type="Proteomes" id="UP001515480"/>
    </source>
</evidence>
<evidence type="ECO:0000256" key="1">
    <source>
        <dbReference type="ARBA" id="ARBA00000971"/>
    </source>
</evidence>
<dbReference type="GO" id="GO:0016018">
    <property type="term" value="F:cyclosporin A binding"/>
    <property type="evidence" value="ECO:0007669"/>
    <property type="project" value="TreeGrafter"/>
</dbReference>
<comment type="caution">
    <text evidence="6">The sequence shown here is derived from an EMBL/GenBank/DDBJ whole genome shotgun (WGS) entry which is preliminary data.</text>
</comment>
<dbReference type="PANTHER" id="PTHR11071:SF561">
    <property type="entry name" value="PEPTIDYL-PROLYL CIS-TRANS ISOMERASE D-RELATED"/>
    <property type="match status" value="1"/>
</dbReference>
<protein>
    <recommendedName>
        <fullName evidence="4">Peptidyl-prolyl cis-trans isomerase</fullName>
        <shortName evidence="4">PPIase</shortName>
        <ecNumber evidence="4">5.2.1.8</ecNumber>
    </recommendedName>
</protein>
<dbReference type="GO" id="GO:0005737">
    <property type="term" value="C:cytoplasm"/>
    <property type="evidence" value="ECO:0007669"/>
    <property type="project" value="TreeGrafter"/>
</dbReference>
<dbReference type="CDD" id="cd01926">
    <property type="entry name" value="cyclophilin_ABH_like"/>
    <property type="match status" value="1"/>
</dbReference>
<dbReference type="EC" id="5.2.1.8" evidence="4"/>
<dbReference type="SUPFAM" id="SSF50891">
    <property type="entry name" value="Cyclophilin-like"/>
    <property type="match status" value="1"/>
</dbReference>
<comment type="similarity">
    <text evidence="4">Belongs to the cyclophilin-type PPIase family.</text>
</comment>
<proteinExistence type="inferred from homology"/>
<dbReference type="InterPro" id="IPR020892">
    <property type="entry name" value="Cyclophilin-type_PPIase_CS"/>
</dbReference>
<comment type="catalytic activity">
    <reaction evidence="1 4">
        <text>[protein]-peptidylproline (omega=180) = [protein]-peptidylproline (omega=0)</text>
        <dbReference type="Rhea" id="RHEA:16237"/>
        <dbReference type="Rhea" id="RHEA-COMP:10747"/>
        <dbReference type="Rhea" id="RHEA-COMP:10748"/>
        <dbReference type="ChEBI" id="CHEBI:83833"/>
        <dbReference type="ChEBI" id="CHEBI:83834"/>
        <dbReference type="EC" id="5.2.1.8"/>
    </reaction>
</comment>
<organism evidence="6 7">
    <name type="scientific">Prymnesium parvum</name>
    <name type="common">Toxic golden alga</name>
    <dbReference type="NCBI Taxonomy" id="97485"/>
    <lineage>
        <taxon>Eukaryota</taxon>
        <taxon>Haptista</taxon>
        <taxon>Haptophyta</taxon>
        <taxon>Prymnesiophyceae</taxon>
        <taxon>Prymnesiales</taxon>
        <taxon>Prymnesiaceae</taxon>
        <taxon>Prymnesium</taxon>
    </lineage>
</organism>
<dbReference type="Pfam" id="PF00160">
    <property type="entry name" value="Pro_isomerase"/>
    <property type="match status" value="1"/>
</dbReference>
<dbReference type="FunFam" id="2.40.100.10:FF:000013">
    <property type="entry name" value="Peptidyl-prolyl cis-trans isomerase"/>
    <property type="match status" value="1"/>
</dbReference>
<dbReference type="GO" id="GO:0003755">
    <property type="term" value="F:peptidyl-prolyl cis-trans isomerase activity"/>
    <property type="evidence" value="ECO:0007669"/>
    <property type="project" value="UniProtKB-UniRule"/>
</dbReference>
<dbReference type="InterPro" id="IPR029000">
    <property type="entry name" value="Cyclophilin-like_dom_sf"/>
</dbReference>
<dbReference type="PANTHER" id="PTHR11071">
    <property type="entry name" value="PEPTIDYL-PROLYL CIS-TRANS ISOMERASE"/>
    <property type="match status" value="1"/>
</dbReference>
<dbReference type="PRINTS" id="PR00153">
    <property type="entry name" value="CSAPPISMRASE"/>
</dbReference>
<accession>A0AB34JLF8</accession>
<evidence type="ECO:0000313" key="6">
    <source>
        <dbReference type="EMBL" id="KAL1521755.1"/>
    </source>
</evidence>
<evidence type="ECO:0000256" key="4">
    <source>
        <dbReference type="RuleBase" id="RU363019"/>
    </source>
</evidence>
<name>A0AB34JLF8_PRYPA</name>
<dbReference type="Gene3D" id="2.40.100.10">
    <property type="entry name" value="Cyclophilin-like"/>
    <property type="match status" value="1"/>
</dbReference>
<gene>
    <name evidence="6" type="ORF">AB1Y20_021409</name>
</gene>
<feature type="domain" description="PPIase cyclophilin-type" evidence="5">
    <location>
        <begin position="82"/>
        <end position="238"/>
    </location>
</feature>
<sequence length="250" mass="27457">MPPPAESKLDYPKEVLALWREADEKASEEWRQQKITDFEQGGPTKEKFGSMEALTAWMDEKVYGPGGTMDKTLKIRGNPKCFFDMTIDGQPVGRIVMQLRKDVVPKTVENFIQLCTGQPGFGYKKSTFHRVIPGFMCQGGDFTNHDGTGGKSIYGEKFKDENFKLTHSGPGVLSMANAGPGTNGSQFFLCTVMTPWLDGKHVVFGKVTKGMDVVTQIEQVGSANGTTSKKVEIADCGEILPSDPAFLDKD</sequence>
<evidence type="ECO:0000256" key="2">
    <source>
        <dbReference type="ARBA" id="ARBA00023110"/>
    </source>
</evidence>
<dbReference type="EMBL" id="JBGBPQ010000007">
    <property type="protein sequence ID" value="KAL1521755.1"/>
    <property type="molecule type" value="Genomic_DNA"/>
</dbReference>
<dbReference type="GO" id="GO:0006457">
    <property type="term" value="P:protein folding"/>
    <property type="evidence" value="ECO:0007669"/>
    <property type="project" value="InterPro"/>
</dbReference>
<dbReference type="Proteomes" id="UP001515480">
    <property type="component" value="Unassembled WGS sequence"/>
</dbReference>
<dbReference type="AlphaFoldDB" id="A0AB34JLF8"/>
<keyword evidence="7" id="KW-1185">Reference proteome</keyword>
<keyword evidence="3 4" id="KW-0413">Isomerase</keyword>
<keyword evidence="2 4" id="KW-0697">Rotamase</keyword>
<dbReference type="InterPro" id="IPR002130">
    <property type="entry name" value="Cyclophilin-type_PPIase_dom"/>
</dbReference>
<reference evidence="6 7" key="1">
    <citation type="journal article" date="2024" name="Science">
        <title>Giant polyketide synthase enzymes in the biosynthesis of giant marine polyether toxins.</title>
        <authorList>
            <person name="Fallon T.R."/>
            <person name="Shende V.V."/>
            <person name="Wierzbicki I.H."/>
            <person name="Pendleton A.L."/>
            <person name="Watervoot N.F."/>
            <person name="Auber R.P."/>
            <person name="Gonzalez D.J."/>
            <person name="Wisecaver J.H."/>
            <person name="Moore B.S."/>
        </authorList>
    </citation>
    <scope>NUCLEOTIDE SEQUENCE [LARGE SCALE GENOMIC DNA]</scope>
    <source>
        <strain evidence="6 7">12B1</strain>
    </source>
</reference>